<gene>
    <name evidence="2" type="ORF">KSP39_PZI012629</name>
</gene>
<evidence type="ECO:0000313" key="3">
    <source>
        <dbReference type="Proteomes" id="UP001418222"/>
    </source>
</evidence>
<proteinExistence type="predicted"/>
<dbReference type="PANTHER" id="PTHR36316:SF1">
    <property type="entry name" value="OS06G0213900 PROTEIN"/>
    <property type="match status" value="1"/>
</dbReference>
<feature type="compositionally biased region" description="Low complexity" evidence="1">
    <location>
        <begin position="1"/>
        <end position="20"/>
    </location>
</feature>
<reference evidence="2 3" key="1">
    <citation type="journal article" date="2022" name="Nat. Plants">
        <title>Genomes of leafy and leafless Platanthera orchids illuminate the evolution of mycoheterotrophy.</title>
        <authorList>
            <person name="Li M.H."/>
            <person name="Liu K.W."/>
            <person name="Li Z."/>
            <person name="Lu H.C."/>
            <person name="Ye Q.L."/>
            <person name="Zhang D."/>
            <person name="Wang J.Y."/>
            <person name="Li Y.F."/>
            <person name="Zhong Z.M."/>
            <person name="Liu X."/>
            <person name="Yu X."/>
            <person name="Liu D.K."/>
            <person name="Tu X.D."/>
            <person name="Liu B."/>
            <person name="Hao Y."/>
            <person name="Liao X.Y."/>
            <person name="Jiang Y.T."/>
            <person name="Sun W.H."/>
            <person name="Chen J."/>
            <person name="Chen Y.Q."/>
            <person name="Ai Y."/>
            <person name="Zhai J.W."/>
            <person name="Wu S.S."/>
            <person name="Zhou Z."/>
            <person name="Hsiao Y.Y."/>
            <person name="Wu W.L."/>
            <person name="Chen Y.Y."/>
            <person name="Lin Y.F."/>
            <person name="Hsu J.L."/>
            <person name="Li C.Y."/>
            <person name="Wang Z.W."/>
            <person name="Zhao X."/>
            <person name="Zhong W.Y."/>
            <person name="Ma X.K."/>
            <person name="Ma L."/>
            <person name="Huang J."/>
            <person name="Chen G.Z."/>
            <person name="Huang M.Z."/>
            <person name="Huang L."/>
            <person name="Peng D.H."/>
            <person name="Luo Y.B."/>
            <person name="Zou S.Q."/>
            <person name="Chen S.P."/>
            <person name="Lan S."/>
            <person name="Tsai W.C."/>
            <person name="Van de Peer Y."/>
            <person name="Liu Z.J."/>
        </authorList>
    </citation>
    <scope>NUCLEOTIDE SEQUENCE [LARGE SCALE GENOMIC DNA]</scope>
    <source>
        <strain evidence="2">Lor287</strain>
    </source>
</reference>
<sequence>MMPGTAPSFSPASSSSALPAGDNGNGSFRNGRPQRSLGFLEILMKRKESFIQLFVMTGILFLSLRSLGQKHRMHELSDVNSNLREERESLSFRMGSIKSALLREAALDPSGVLSSHLRRFFQMPSSSDH</sequence>
<feature type="region of interest" description="Disordered" evidence="1">
    <location>
        <begin position="1"/>
        <end position="32"/>
    </location>
</feature>
<evidence type="ECO:0000256" key="1">
    <source>
        <dbReference type="SAM" id="MobiDB-lite"/>
    </source>
</evidence>
<name>A0AAP0BET3_9ASPA</name>
<keyword evidence="3" id="KW-1185">Reference proteome</keyword>
<protein>
    <submittedName>
        <fullName evidence="2">Uncharacterized protein</fullName>
    </submittedName>
</protein>
<dbReference type="EMBL" id="JBBWWQ010000010">
    <property type="protein sequence ID" value="KAK8936562.1"/>
    <property type="molecule type" value="Genomic_DNA"/>
</dbReference>
<dbReference type="Proteomes" id="UP001418222">
    <property type="component" value="Unassembled WGS sequence"/>
</dbReference>
<evidence type="ECO:0000313" key="2">
    <source>
        <dbReference type="EMBL" id="KAK8936562.1"/>
    </source>
</evidence>
<comment type="caution">
    <text evidence="2">The sequence shown here is derived from an EMBL/GenBank/DDBJ whole genome shotgun (WGS) entry which is preliminary data.</text>
</comment>
<organism evidence="2 3">
    <name type="scientific">Platanthera zijinensis</name>
    <dbReference type="NCBI Taxonomy" id="2320716"/>
    <lineage>
        <taxon>Eukaryota</taxon>
        <taxon>Viridiplantae</taxon>
        <taxon>Streptophyta</taxon>
        <taxon>Embryophyta</taxon>
        <taxon>Tracheophyta</taxon>
        <taxon>Spermatophyta</taxon>
        <taxon>Magnoliopsida</taxon>
        <taxon>Liliopsida</taxon>
        <taxon>Asparagales</taxon>
        <taxon>Orchidaceae</taxon>
        <taxon>Orchidoideae</taxon>
        <taxon>Orchideae</taxon>
        <taxon>Orchidinae</taxon>
        <taxon>Platanthera</taxon>
    </lineage>
</organism>
<dbReference type="AlphaFoldDB" id="A0AAP0BET3"/>
<accession>A0AAP0BET3</accession>
<dbReference type="PANTHER" id="PTHR36316">
    <property type="entry name" value="OS06G0213900 PROTEIN"/>
    <property type="match status" value="1"/>
</dbReference>